<name>A0A8B8ELV2_CRAVI</name>
<dbReference type="OrthoDB" id="6114608at2759"/>
<dbReference type="GeneID" id="111135259"/>
<evidence type="ECO:0000259" key="2">
    <source>
        <dbReference type="Pfam" id="PF03281"/>
    </source>
</evidence>
<dbReference type="Proteomes" id="UP000694844">
    <property type="component" value="Chromosome 5"/>
</dbReference>
<dbReference type="Pfam" id="PF03281">
    <property type="entry name" value="Mab-21"/>
    <property type="match status" value="1"/>
</dbReference>
<dbReference type="Gene3D" id="1.10.1410.40">
    <property type="match status" value="1"/>
</dbReference>
<dbReference type="PANTHER" id="PTHR10656">
    <property type="entry name" value="CELL FATE DETERMINING PROTEIN MAB21-RELATED"/>
    <property type="match status" value="1"/>
</dbReference>
<dbReference type="AlphaFoldDB" id="A0A8B8ELV2"/>
<sequence>MSDSESDSDEWSDADYFDDLGALDLVNLDENERQQLEYFINDRESSGDEDDEREMVLQTISESVYVGLCLKIGTPQQVAIRRDVVDITELSDTKIRTGQVIMESGSRREGFRFMDSDLDIMLWSNHYRVLWDFSQATLYNTRTNSLILCDSSESPPGFTLLWLPLEAAHRLVLSSCIRINGALYISSAKYRDNTCTMIHPDSTAHGPCSSGRVGISEYDDAHCFISDFWPPCASSWTYRCHSWPSPHVVDDIVRSGCHFVAIGHKLGKHADNEWRISFSQAEQKLVYAMNHTQFLTYGLLKIFVKEYNHGISEEEKLLCSYHMKTVIFWAIQQNSIAHWCPQNLLAGFWVCFKLLLKWVYEGVCPNFFIPENNMFLNKVHGEAQRSLFTRLYGLYEKGIAFLLQSPSISSSLMKVICNPRLSVCTDECTLISEAKLDRELFDEIYCKGTQSLNDLHVHSCMEHLHIVEQLIRSPLSQCQILTLQKHTATVLQTSAFMLHDMYTNTSGGNKQMYIADKRSCYMLKLAAKFGFVSDLLYIAMYFYKTFRHREALSVIEMTKEKLAQPGLLYIGHVDPERYTEAVGGRSWSYKMRHAVARDIILDNHINFINELTPEQQSSSLDCWDSLDIPPLVLLHMLEFLCCRHVDPIRAQAGLDDLQVLVHHDQGVFVPVELRDISWEILGICQQMTGNHQAALYSYTQSLIQYPWQKIHTATIQRIQDTLKQLFSHNN</sequence>
<dbReference type="KEGG" id="cvn:111135259"/>
<dbReference type="InterPro" id="IPR046906">
    <property type="entry name" value="Mab-21_HhH/H2TH-like"/>
</dbReference>
<protein>
    <submittedName>
        <fullName evidence="5">Uncharacterized protein LOC111135259 isoform X1</fullName>
    </submittedName>
</protein>
<feature type="domain" description="Mab-21-like HhH/H2TH-like" evidence="3">
    <location>
        <begin position="299"/>
        <end position="384"/>
    </location>
</feature>
<evidence type="ECO:0000313" key="5">
    <source>
        <dbReference type="RefSeq" id="XP_022340878.1"/>
    </source>
</evidence>
<feature type="domain" description="Mab-21-like nucleotidyltransferase" evidence="2">
    <location>
        <begin position="226"/>
        <end position="286"/>
    </location>
</feature>
<dbReference type="RefSeq" id="XP_022340878.1">
    <property type="nucleotide sequence ID" value="XM_022485170.1"/>
</dbReference>
<evidence type="ECO:0000313" key="4">
    <source>
        <dbReference type="Proteomes" id="UP000694844"/>
    </source>
</evidence>
<dbReference type="SMART" id="SM01265">
    <property type="entry name" value="Mab-21"/>
    <property type="match status" value="1"/>
</dbReference>
<gene>
    <name evidence="5" type="primary">LOC111135259</name>
</gene>
<dbReference type="PANTHER" id="PTHR10656:SF69">
    <property type="entry name" value="MAB-21-LIKE HHH_H2TH-LIKE DOMAIN-CONTAINING PROTEIN"/>
    <property type="match status" value="1"/>
</dbReference>
<proteinExistence type="inferred from homology"/>
<comment type="similarity">
    <text evidence="1">Belongs to the mab-21 family.</text>
</comment>
<dbReference type="Pfam" id="PF20266">
    <property type="entry name" value="Mab-21_C"/>
    <property type="match status" value="1"/>
</dbReference>
<evidence type="ECO:0000256" key="1">
    <source>
        <dbReference type="ARBA" id="ARBA00008307"/>
    </source>
</evidence>
<dbReference type="InterPro" id="IPR046903">
    <property type="entry name" value="Mab-21-like_nuc_Trfase"/>
</dbReference>
<evidence type="ECO:0000259" key="3">
    <source>
        <dbReference type="Pfam" id="PF20266"/>
    </source>
</evidence>
<organism evidence="4 5">
    <name type="scientific">Crassostrea virginica</name>
    <name type="common">Eastern oyster</name>
    <dbReference type="NCBI Taxonomy" id="6565"/>
    <lineage>
        <taxon>Eukaryota</taxon>
        <taxon>Metazoa</taxon>
        <taxon>Spiralia</taxon>
        <taxon>Lophotrochozoa</taxon>
        <taxon>Mollusca</taxon>
        <taxon>Bivalvia</taxon>
        <taxon>Autobranchia</taxon>
        <taxon>Pteriomorphia</taxon>
        <taxon>Ostreida</taxon>
        <taxon>Ostreoidea</taxon>
        <taxon>Ostreidae</taxon>
        <taxon>Crassostrea</taxon>
    </lineage>
</organism>
<accession>A0A8B8ELV2</accession>
<keyword evidence="4" id="KW-1185">Reference proteome</keyword>
<dbReference type="InterPro" id="IPR024810">
    <property type="entry name" value="MAB21L/cGLR"/>
</dbReference>
<reference evidence="5" key="1">
    <citation type="submission" date="2025-08" db="UniProtKB">
        <authorList>
            <consortium name="RefSeq"/>
        </authorList>
    </citation>
    <scope>IDENTIFICATION</scope>
    <source>
        <tissue evidence="5">Whole sample</tissue>
    </source>
</reference>